<feature type="domain" description="Fe/B12 periplasmic-binding" evidence="2">
    <location>
        <begin position="1"/>
        <end position="278"/>
    </location>
</feature>
<organism evidence="3 4">
    <name type="scientific">Rhodococcus artemisiae</name>
    <dbReference type="NCBI Taxonomy" id="714159"/>
    <lineage>
        <taxon>Bacteria</taxon>
        <taxon>Bacillati</taxon>
        <taxon>Actinomycetota</taxon>
        <taxon>Actinomycetes</taxon>
        <taxon>Mycobacteriales</taxon>
        <taxon>Nocardiaceae</taxon>
        <taxon>Rhodococcus</taxon>
    </lineage>
</organism>
<evidence type="ECO:0000313" key="4">
    <source>
        <dbReference type="Proteomes" id="UP001336020"/>
    </source>
</evidence>
<dbReference type="InterPro" id="IPR002491">
    <property type="entry name" value="ABC_transptr_periplasmic_BD"/>
</dbReference>
<evidence type="ECO:0000256" key="1">
    <source>
        <dbReference type="ARBA" id="ARBA00008814"/>
    </source>
</evidence>
<dbReference type="Proteomes" id="UP001336020">
    <property type="component" value="Unassembled WGS sequence"/>
</dbReference>
<name>A0ABU7L3A8_9NOCA</name>
<dbReference type="Pfam" id="PF01497">
    <property type="entry name" value="Peripla_BP_2"/>
    <property type="match status" value="1"/>
</dbReference>
<keyword evidence="4" id="KW-1185">Reference proteome</keyword>
<comment type="similarity">
    <text evidence="1">Belongs to the bacterial solute-binding protein 8 family.</text>
</comment>
<dbReference type="Gene3D" id="3.40.50.1980">
    <property type="entry name" value="Nitrogenase molybdenum iron protein domain"/>
    <property type="match status" value="2"/>
</dbReference>
<sequence length="278" mass="30256">MAVNQPAVELLLSLGLADRLSGVALGDDRLLPELEPAASEVYAFDTEFPSFESVLDREPDFVYTTFDYTFTDEGIADRDRFTEMGISTYQSPSECTGQDAVQDSELTLDDLYSEIVDVSTLFDVRERGDDLVGDLRGRATTAAGSIDASEVTLAWWYAGTASPYIAGCCGAPGIMTREVGAQNAFGDSRQLWPEVGWESILDRDPTVLVLADLTRGSDGDSAEEKIRFLEADPVASRLTAVQNKRYIILEGTTMDPSIRNIGGIEQLATDLRELGVAQ</sequence>
<dbReference type="InterPro" id="IPR050902">
    <property type="entry name" value="ABC_Transporter_SBP"/>
</dbReference>
<dbReference type="RefSeq" id="WP_330131355.1">
    <property type="nucleotide sequence ID" value="NZ_JAUTXY010000001.1"/>
</dbReference>
<reference evidence="3 4" key="1">
    <citation type="submission" date="2023-07" db="EMBL/GenBank/DDBJ databases">
        <authorList>
            <person name="Girao M."/>
            <person name="Carvalho M.F."/>
        </authorList>
    </citation>
    <scope>NUCLEOTIDE SEQUENCE [LARGE SCALE GENOMIC DNA]</scope>
    <source>
        <strain evidence="3 4">YIM65754</strain>
    </source>
</reference>
<protein>
    <submittedName>
        <fullName evidence="3">ABC transporter substrate-binding protein</fullName>
    </submittedName>
</protein>
<gene>
    <name evidence="3" type="ORF">Q7514_00670</name>
</gene>
<dbReference type="PANTHER" id="PTHR30535:SF7">
    <property type="entry name" value="IRON(III) DICITRATE-BINDING PROTEIN"/>
    <property type="match status" value="1"/>
</dbReference>
<evidence type="ECO:0000259" key="2">
    <source>
        <dbReference type="PROSITE" id="PS50983"/>
    </source>
</evidence>
<dbReference type="SUPFAM" id="SSF53807">
    <property type="entry name" value="Helical backbone' metal receptor"/>
    <property type="match status" value="1"/>
</dbReference>
<accession>A0ABU7L3A8</accession>
<comment type="caution">
    <text evidence="3">The sequence shown here is derived from an EMBL/GenBank/DDBJ whole genome shotgun (WGS) entry which is preliminary data.</text>
</comment>
<dbReference type="PROSITE" id="PS50983">
    <property type="entry name" value="FE_B12_PBP"/>
    <property type="match status" value="1"/>
</dbReference>
<evidence type="ECO:0000313" key="3">
    <source>
        <dbReference type="EMBL" id="MEE2056040.1"/>
    </source>
</evidence>
<dbReference type="EMBL" id="JAUTXY010000001">
    <property type="protein sequence ID" value="MEE2056040.1"/>
    <property type="molecule type" value="Genomic_DNA"/>
</dbReference>
<proteinExistence type="inferred from homology"/>
<dbReference type="PANTHER" id="PTHR30535">
    <property type="entry name" value="VITAMIN B12-BINDING PROTEIN"/>
    <property type="match status" value="1"/>
</dbReference>